<dbReference type="InterPro" id="IPR002328">
    <property type="entry name" value="ADH_Zn_CS"/>
</dbReference>
<evidence type="ECO:0000313" key="7">
    <source>
        <dbReference type="EMBL" id="OQA60756.1"/>
    </source>
</evidence>
<keyword evidence="2 4" id="KW-0862">Zinc</keyword>
<dbReference type="PANTHER" id="PTHR43401:SF2">
    <property type="entry name" value="L-THREONINE 3-DEHYDROGENASE"/>
    <property type="match status" value="1"/>
</dbReference>
<accession>A0A1V5T1W9</accession>
<evidence type="ECO:0000256" key="3">
    <source>
        <dbReference type="ARBA" id="ARBA00023002"/>
    </source>
</evidence>
<dbReference type="Proteomes" id="UP000485569">
    <property type="component" value="Unassembled WGS sequence"/>
</dbReference>
<dbReference type="PROSITE" id="PS00059">
    <property type="entry name" value="ADH_ZINC"/>
    <property type="match status" value="1"/>
</dbReference>
<dbReference type="SUPFAM" id="SSF51735">
    <property type="entry name" value="NAD(P)-binding Rossmann-fold domains"/>
    <property type="match status" value="1"/>
</dbReference>
<dbReference type="InterPro" id="IPR011032">
    <property type="entry name" value="GroES-like_sf"/>
</dbReference>
<organism evidence="7">
    <name type="scientific">Candidatus Atribacter allofermentans</name>
    <dbReference type="NCBI Taxonomy" id="1852833"/>
    <lineage>
        <taxon>Bacteria</taxon>
        <taxon>Pseudomonadati</taxon>
        <taxon>Atribacterota</taxon>
        <taxon>Atribacteria</taxon>
        <taxon>Atribacterales</taxon>
        <taxon>Atribacteraceae</taxon>
        <taxon>Atribacter</taxon>
    </lineage>
</organism>
<dbReference type="EMBL" id="MWBQ01000033">
    <property type="protein sequence ID" value="OQA60756.1"/>
    <property type="molecule type" value="Genomic_DNA"/>
</dbReference>
<evidence type="ECO:0000259" key="6">
    <source>
        <dbReference type="Pfam" id="PF08240"/>
    </source>
</evidence>
<dbReference type="Gene3D" id="3.90.180.10">
    <property type="entry name" value="Medium-chain alcohol dehydrogenases, catalytic domain"/>
    <property type="match status" value="1"/>
</dbReference>
<dbReference type="GO" id="GO:0008270">
    <property type="term" value="F:zinc ion binding"/>
    <property type="evidence" value="ECO:0007669"/>
    <property type="project" value="InterPro"/>
</dbReference>
<dbReference type="SUPFAM" id="SSF50129">
    <property type="entry name" value="GroES-like"/>
    <property type="match status" value="1"/>
</dbReference>
<dbReference type="InterPro" id="IPR013149">
    <property type="entry name" value="ADH-like_C"/>
</dbReference>
<dbReference type="Gene3D" id="3.40.50.720">
    <property type="entry name" value="NAD(P)-binding Rossmann-like Domain"/>
    <property type="match status" value="1"/>
</dbReference>
<dbReference type="CDD" id="cd08235">
    <property type="entry name" value="iditol_2_DH_like"/>
    <property type="match status" value="1"/>
</dbReference>
<dbReference type="InterPro" id="IPR036291">
    <property type="entry name" value="NAD(P)-bd_dom_sf"/>
</dbReference>
<dbReference type="InterPro" id="IPR050129">
    <property type="entry name" value="Zn_alcohol_dh"/>
</dbReference>
<evidence type="ECO:0000259" key="5">
    <source>
        <dbReference type="Pfam" id="PF00107"/>
    </source>
</evidence>
<protein>
    <submittedName>
        <fullName evidence="7">L-threonine 3-dehydrogenase</fullName>
        <ecNumber evidence="7">1.1.1.103</ecNumber>
    </submittedName>
</protein>
<evidence type="ECO:0000256" key="1">
    <source>
        <dbReference type="ARBA" id="ARBA00022723"/>
    </source>
</evidence>
<dbReference type="GO" id="GO:0008743">
    <property type="term" value="F:L-threonine 3-dehydrogenase activity"/>
    <property type="evidence" value="ECO:0007669"/>
    <property type="project" value="UniProtKB-EC"/>
</dbReference>
<feature type="domain" description="Alcohol dehydrogenase-like C-terminal" evidence="5">
    <location>
        <begin position="180"/>
        <end position="311"/>
    </location>
</feature>
<dbReference type="Pfam" id="PF00107">
    <property type="entry name" value="ADH_zinc_N"/>
    <property type="match status" value="1"/>
</dbReference>
<dbReference type="InterPro" id="IPR013154">
    <property type="entry name" value="ADH-like_N"/>
</dbReference>
<evidence type="ECO:0000256" key="2">
    <source>
        <dbReference type="ARBA" id="ARBA00022833"/>
    </source>
</evidence>
<keyword evidence="3 7" id="KW-0560">Oxidoreductase</keyword>
<reference evidence="7" key="1">
    <citation type="submission" date="2017-02" db="EMBL/GenBank/DDBJ databases">
        <title>Delving into the versatile metabolic prowess of the omnipresent phylum Bacteroidetes.</title>
        <authorList>
            <person name="Nobu M.K."/>
            <person name="Mei R."/>
            <person name="Narihiro T."/>
            <person name="Kuroda K."/>
            <person name="Liu W.-T."/>
        </authorList>
    </citation>
    <scope>NUCLEOTIDE SEQUENCE</scope>
    <source>
        <strain evidence="7">ADurb.Bin276</strain>
    </source>
</reference>
<sequence length="349" mass="37802">MKAAVYYGPGDLRIEESPLPEIGPGDILLKVGACAICGTDMRIFRHGHRGVKIPQIVGHEIAGTVAEIGKDVKGYAVGDKVAVDPIVSCGECFYCRRGLTNLCLTFKENYEAFGYYYPGGFAEYMRIPEKAIRRGNLILIKDDLALEEAAIAEPMACALNGQMLSQVGVGDHVLIIGAGPIGCMHISLAKTLGATKVIISEFQEGRLNLARQFGADIYVNPMQEDLKEVLMKATNGIGPSVIIISAPARKAQEMALDLAANQARINFFGGLPKDDHLVNLDSNVIHYKELFIHGTSGTTSNHIHKCIELMAGKRVNASQIISKVISLEELPAMLVEAEKGNYLKIIVKP</sequence>
<keyword evidence="1 4" id="KW-0479">Metal-binding</keyword>
<dbReference type="AlphaFoldDB" id="A0A1V5T1W9"/>
<feature type="domain" description="Alcohol dehydrogenase-like N-terminal" evidence="6">
    <location>
        <begin position="23"/>
        <end position="131"/>
    </location>
</feature>
<dbReference type="PANTHER" id="PTHR43401">
    <property type="entry name" value="L-THREONINE 3-DEHYDROGENASE"/>
    <property type="match status" value="1"/>
</dbReference>
<evidence type="ECO:0000256" key="4">
    <source>
        <dbReference type="RuleBase" id="RU361277"/>
    </source>
</evidence>
<name>A0A1V5T1W9_9BACT</name>
<proteinExistence type="inferred from homology"/>
<comment type="caution">
    <text evidence="7">The sequence shown here is derived from an EMBL/GenBank/DDBJ whole genome shotgun (WGS) entry which is preliminary data.</text>
</comment>
<comment type="cofactor">
    <cofactor evidence="4">
        <name>Zn(2+)</name>
        <dbReference type="ChEBI" id="CHEBI:29105"/>
    </cofactor>
</comment>
<dbReference type="EC" id="1.1.1.103" evidence="7"/>
<comment type="similarity">
    <text evidence="4">Belongs to the zinc-containing alcohol dehydrogenase family.</text>
</comment>
<dbReference type="Pfam" id="PF08240">
    <property type="entry name" value="ADH_N"/>
    <property type="match status" value="1"/>
</dbReference>
<gene>
    <name evidence="7" type="primary">tdh_1</name>
    <name evidence="7" type="ORF">BWY41_00527</name>
</gene>